<evidence type="ECO:0000256" key="6">
    <source>
        <dbReference type="ARBA" id="ARBA00007947"/>
    </source>
</evidence>
<evidence type="ECO:0000256" key="18">
    <source>
        <dbReference type="ARBA" id="ARBA00048247"/>
    </source>
</evidence>
<comment type="subcellular location">
    <subcellularLocation>
        <location evidence="2">Cytoplasm</location>
    </subcellularLocation>
</comment>
<dbReference type="GO" id="GO:0000902">
    <property type="term" value="P:cell morphogenesis"/>
    <property type="evidence" value="ECO:0007669"/>
    <property type="project" value="InterPro"/>
</dbReference>
<dbReference type="Pfam" id="PF00132">
    <property type="entry name" value="Hexapep"/>
    <property type="match status" value="1"/>
</dbReference>
<dbReference type="SUPFAM" id="SSF51161">
    <property type="entry name" value="Trimeric LpxA-like enzymes"/>
    <property type="match status" value="1"/>
</dbReference>
<keyword evidence="16" id="KW-0012">Acyltransferase</keyword>
<dbReference type="Gene3D" id="3.90.550.10">
    <property type="entry name" value="Spore Coat Polysaccharide Biosynthesis Protein SpsA, Chain A"/>
    <property type="match status" value="1"/>
</dbReference>
<dbReference type="GO" id="GO:0008360">
    <property type="term" value="P:regulation of cell shape"/>
    <property type="evidence" value="ECO:0007669"/>
    <property type="project" value="UniProtKB-KW"/>
</dbReference>
<proteinExistence type="inferred from homology"/>
<dbReference type="PANTHER" id="PTHR43584">
    <property type="entry name" value="NUCLEOTIDYL TRANSFERASE"/>
    <property type="match status" value="1"/>
</dbReference>
<dbReference type="EMBL" id="VSSQ01003749">
    <property type="protein sequence ID" value="MPM22160.1"/>
    <property type="molecule type" value="Genomic_DNA"/>
</dbReference>
<dbReference type="Gene3D" id="2.160.10.10">
    <property type="entry name" value="Hexapeptide repeat proteins"/>
    <property type="match status" value="1"/>
</dbReference>
<dbReference type="GO" id="GO:0009252">
    <property type="term" value="P:peptidoglycan biosynthetic process"/>
    <property type="evidence" value="ECO:0007669"/>
    <property type="project" value="UniProtKB-KW"/>
</dbReference>
<gene>
    <name evidence="21" type="primary">glmU_26</name>
    <name evidence="21" type="ORF">SDC9_68611</name>
</gene>
<dbReference type="GO" id="GO:0071555">
    <property type="term" value="P:cell wall organization"/>
    <property type="evidence" value="ECO:0007669"/>
    <property type="project" value="UniProtKB-KW"/>
</dbReference>
<evidence type="ECO:0000256" key="13">
    <source>
        <dbReference type="ARBA" id="ARBA00022960"/>
    </source>
</evidence>
<evidence type="ECO:0000256" key="4">
    <source>
        <dbReference type="ARBA" id="ARBA00005208"/>
    </source>
</evidence>
<evidence type="ECO:0000256" key="17">
    <source>
        <dbReference type="ARBA" id="ARBA00023316"/>
    </source>
</evidence>
<keyword evidence="12" id="KW-0460">Magnesium</keyword>
<evidence type="ECO:0000256" key="7">
    <source>
        <dbReference type="ARBA" id="ARBA00022490"/>
    </source>
</evidence>
<dbReference type="InterPro" id="IPR001451">
    <property type="entry name" value="Hexapep"/>
</dbReference>
<name>A0A644Y0W8_9ZZZZ</name>
<accession>A0A644Y0W8</accession>
<dbReference type="CDD" id="cd02540">
    <property type="entry name" value="GT2_GlmU_N_bac"/>
    <property type="match status" value="1"/>
</dbReference>
<keyword evidence="17" id="KW-0961">Cell wall biogenesis/degradation</keyword>
<dbReference type="GO" id="GO:0000287">
    <property type="term" value="F:magnesium ion binding"/>
    <property type="evidence" value="ECO:0007669"/>
    <property type="project" value="InterPro"/>
</dbReference>
<evidence type="ECO:0000256" key="8">
    <source>
        <dbReference type="ARBA" id="ARBA00022679"/>
    </source>
</evidence>
<comment type="pathway">
    <text evidence="3">Nucleotide-sugar biosynthesis; UDP-N-acetyl-alpha-D-glucosamine biosynthesis; N-acetyl-alpha-D-glucosamine 1-phosphate from alpha-D-glucosamine 6-phosphate (route II): step 2/2.</text>
</comment>
<sequence>MHHHDCAVVLAAGDGKRMRIAGSKVMLPVLGKPMVEWVLTAAMKAGISDSCLIIGKCADDVRALVGERACCVTQEERLGTGHAVMQAAGFLQEHIGGSCLVLAGDCPLISAETIAGAYTQHIAEGCAATVISAVVEDPTGYGRIVCDMHGGLLKIVEDKDAGEAERRIHEINSSAYWFDVDALLAALPNITNKNSKGEYYLTDVIEVMLDAELRAGVFTAKNSEEILGANTQQQLLRLQKVAGAATLEHWMSEGVMITDDAGVAIGPDVIIEPGAILHKGVRLLGKTFIGEEAEIGPDCLIADSSIGAGSRVNASQIYQSELGKKVRLGPYSHVRPNCKLADGVKIGNFVEIKNSNIGEKTSSAHLTYIGDSDIGARCNIGCGVVTVNYDGKNKYRTTVKDDAFVGCNVNLVAPVSIGEKSYIAAGSTVTDDVPDTSLAIARARQTTKENWKPKWERSE</sequence>
<dbReference type="InterPro" id="IPR018357">
    <property type="entry name" value="Hexapep_transf_CS"/>
</dbReference>
<evidence type="ECO:0000256" key="5">
    <source>
        <dbReference type="ARBA" id="ARBA00007707"/>
    </source>
</evidence>
<evidence type="ECO:0000256" key="10">
    <source>
        <dbReference type="ARBA" id="ARBA00022723"/>
    </source>
</evidence>
<evidence type="ECO:0000256" key="3">
    <source>
        <dbReference type="ARBA" id="ARBA00005166"/>
    </source>
</evidence>
<keyword evidence="8" id="KW-0808">Transferase</keyword>
<evidence type="ECO:0000256" key="15">
    <source>
        <dbReference type="ARBA" id="ARBA00023268"/>
    </source>
</evidence>
<protein>
    <submittedName>
        <fullName evidence="21">Bifunctional protein GlmU</fullName>
    </submittedName>
</protein>
<keyword evidence="9" id="KW-0548">Nucleotidyltransferase</keyword>
<evidence type="ECO:0000256" key="12">
    <source>
        <dbReference type="ARBA" id="ARBA00022842"/>
    </source>
</evidence>
<comment type="similarity">
    <text evidence="6">In the N-terminal section; belongs to the N-acetylglucosamine-1-phosphate uridyltransferase family.</text>
</comment>
<dbReference type="CDD" id="cd03353">
    <property type="entry name" value="LbH_GlmU_C"/>
    <property type="match status" value="1"/>
</dbReference>
<dbReference type="PANTHER" id="PTHR43584:SF3">
    <property type="entry name" value="BIFUNCTIONAL PROTEIN GLMU"/>
    <property type="match status" value="1"/>
</dbReference>
<evidence type="ECO:0000313" key="21">
    <source>
        <dbReference type="EMBL" id="MPM22160.1"/>
    </source>
</evidence>
<dbReference type="GO" id="GO:0005737">
    <property type="term" value="C:cytoplasm"/>
    <property type="evidence" value="ECO:0007669"/>
    <property type="project" value="UniProtKB-SubCell"/>
</dbReference>
<comment type="caution">
    <text evidence="21">The sequence shown here is derived from an EMBL/GenBank/DDBJ whole genome shotgun (WGS) entry which is preliminary data.</text>
</comment>
<evidence type="ECO:0000256" key="2">
    <source>
        <dbReference type="ARBA" id="ARBA00004496"/>
    </source>
</evidence>
<evidence type="ECO:0000259" key="20">
    <source>
        <dbReference type="Pfam" id="PF00483"/>
    </source>
</evidence>
<dbReference type="AlphaFoldDB" id="A0A644Y0W8"/>
<keyword evidence="10" id="KW-0479">Metal-binding</keyword>
<dbReference type="InterPro" id="IPR038009">
    <property type="entry name" value="GlmU_C_LbH"/>
</dbReference>
<dbReference type="InterPro" id="IPR005882">
    <property type="entry name" value="Bifunctional_GlmU"/>
</dbReference>
<evidence type="ECO:0000256" key="9">
    <source>
        <dbReference type="ARBA" id="ARBA00022695"/>
    </source>
</evidence>
<dbReference type="InterPro" id="IPR011004">
    <property type="entry name" value="Trimer_LpxA-like_sf"/>
</dbReference>
<evidence type="ECO:0000256" key="14">
    <source>
        <dbReference type="ARBA" id="ARBA00022984"/>
    </source>
</evidence>
<keyword evidence="15" id="KW-0511">Multifunctional enzyme</keyword>
<reference evidence="21" key="1">
    <citation type="submission" date="2019-08" db="EMBL/GenBank/DDBJ databases">
        <authorList>
            <person name="Kucharzyk K."/>
            <person name="Murdoch R.W."/>
            <person name="Higgins S."/>
            <person name="Loffler F."/>
        </authorList>
    </citation>
    <scope>NUCLEOTIDE SEQUENCE</scope>
</reference>
<dbReference type="HAMAP" id="MF_01631">
    <property type="entry name" value="GlmU"/>
    <property type="match status" value="1"/>
</dbReference>
<dbReference type="InterPro" id="IPR005835">
    <property type="entry name" value="NTP_transferase_dom"/>
</dbReference>
<keyword evidence="14" id="KW-0573">Peptidoglycan synthesis</keyword>
<evidence type="ECO:0000256" key="1">
    <source>
        <dbReference type="ARBA" id="ARBA00001946"/>
    </source>
</evidence>
<dbReference type="GO" id="GO:0003977">
    <property type="term" value="F:UDP-N-acetylglucosamine diphosphorylase activity"/>
    <property type="evidence" value="ECO:0007669"/>
    <property type="project" value="UniProtKB-EC"/>
</dbReference>
<keyword evidence="13" id="KW-0133">Cell shape</keyword>
<comment type="catalytic activity">
    <reaction evidence="19">
        <text>N-acetyl-alpha-D-glucosamine 1-phosphate + UTP + H(+) = UDP-N-acetyl-alpha-D-glucosamine + diphosphate</text>
        <dbReference type="Rhea" id="RHEA:13509"/>
        <dbReference type="ChEBI" id="CHEBI:15378"/>
        <dbReference type="ChEBI" id="CHEBI:33019"/>
        <dbReference type="ChEBI" id="CHEBI:46398"/>
        <dbReference type="ChEBI" id="CHEBI:57705"/>
        <dbReference type="ChEBI" id="CHEBI:57776"/>
        <dbReference type="EC" id="2.7.7.23"/>
    </reaction>
</comment>
<dbReference type="NCBIfam" id="TIGR01173">
    <property type="entry name" value="glmU"/>
    <property type="match status" value="1"/>
</dbReference>
<keyword evidence="11" id="KW-0677">Repeat</keyword>
<dbReference type="SUPFAM" id="SSF53448">
    <property type="entry name" value="Nucleotide-diphospho-sugar transferases"/>
    <property type="match status" value="1"/>
</dbReference>
<evidence type="ECO:0000256" key="19">
    <source>
        <dbReference type="ARBA" id="ARBA00048493"/>
    </source>
</evidence>
<evidence type="ECO:0000256" key="11">
    <source>
        <dbReference type="ARBA" id="ARBA00022737"/>
    </source>
</evidence>
<organism evidence="21">
    <name type="scientific">bioreactor metagenome</name>
    <dbReference type="NCBI Taxonomy" id="1076179"/>
    <lineage>
        <taxon>unclassified sequences</taxon>
        <taxon>metagenomes</taxon>
        <taxon>ecological metagenomes</taxon>
    </lineage>
</organism>
<dbReference type="InterPro" id="IPR029044">
    <property type="entry name" value="Nucleotide-diphossugar_trans"/>
</dbReference>
<comment type="pathway">
    <text evidence="4">Nucleotide-sugar biosynthesis; UDP-N-acetyl-alpha-D-glucosamine biosynthesis; UDP-N-acetyl-alpha-D-glucosamine from N-acetyl-alpha-D-glucosamine 1-phosphate: step 1/1.</text>
</comment>
<comment type="similarity">
    <text evidence="5">In the C-terminal section; belongs to the transferase hexapeptide repeat family.</text>
</comment>
<comment type="cofactor">
    <cofactor evidence="1">
        <name>Mg(2+)</name>
        <dbReference type="ChEBI" id="CHEBI:18420"/>
    </cofactor>
</comment>
<evidence type="ECO:0000256" key="16">
    <source>
        <dbReference type="ARBA" id="ARBA00023315"/>
    </source>
</evidence>
<dbReference type="GO" id="GO:0019134">
    <property type="term" value="F:glucosamine-1-phosphate N-acetyltransferase activity"/>
    <property type="evidence" value="ECO:0007669"/>
    <property type="project" value="UniProtKB-EC"/>
</dbReference>
<keyword evidence="7" id="KW-0963">Cytoplasm</keyword>
<dbReference type="PROSITE" id="PS00101">
    <property type="entry name" value="HEXAPEP_TRANSFERASES"/>
    <property type="match status" value="1"/>
</dbReference>
<dbReference type="GO" id="GO:0006048">
    <property type="term" value="P:UDP-N-acetylglucosamine biosynthetic process"/>
    <property type="evidence" value="ECO:0007669"/>
    <property type="project" value="InterPro"/>
</dbReference>
<feature type="domain" description="Nucleotidyl transferase" evidence="20">
    <location>
        <begin position="7"/>
        <end position="221"/>
    </location>
</feature>
<dbReference type="Pfam" id="PF00483">
    <property type="entry name" value="NTP_transferase"/>
    <property type="match status" value="1"/>
</dbReference>
<comment type="catalytic activity">
    <reaction evidence="18">
        <text>alpha-D-glucosamine 1-phosphate + acetyl-CoA = N-acetyl-alpha-D-glucosamine 1-phosphate + CoA + H(+)</text>
        <dbReference type="Rhea" id="RHEA:13725"/>
        <dbReference type="ChEBI" id="CHEBI:15378"/>
        <dbReference type="ChEBI" id="CHEBI:57287"/>
        <dbReference type="ChEBI" id="CHEBI:57288"/>
        <dbReference type="ChEBI" id="CHEBI:57776"/>
        <dbReference type="ChEBI" id="CHEBI:58516"/>
        <dbReference type="EC" id="2.3.1.157"/>
    </reaction>
</comment>
<dbReference type="InterPro" id="IPR050065">
    <property type="entry name" value="GlmU-like"/>
</dbReference>